<organism evidence="2 3">
    <name type="scientific">Daphnia magna</name>
    <dbReference type="NCBI Taxonomy" id="35525"/>
    <lineage>
        <taxon>Eukaryota</taxon>
        <taxon>Metazoa</taxon>
        <taxon>Ecdysozoa</taxon>
        <taxon>Arthropoda</taxon>
        <taxon>Crustacea</taxon>
        <taxon>Branchiopoda</taxon>
        <taxon>Diplostraca</taxon>
        <taxon>Cladocera</taxon>
        <taxon>Anomopoda</taxon>
        <taxon>Daphniidae</taxon>
        <taxon>Daphnia</taxon>
    </lineage>
</organism>
<protein>
    <submittedName>
        <fullName evidence="2">Uncharacterized protein</fullName>
    </submittedName>
</protein>
<evidence type="ECO:0000256" key="1">
    <source>
        <dbReference type="SAM" id="MobiDB-lite"/>
    </source>
</evidence>
<name>A0ABQ9ZYK1_9CRUS</name>
<comment type="caution">
    <text evidence="2">The sequence shown here is derived from an EMBL/GenBank/DDBJ whole genome shotgun (WGS) entry which is preliminary data.</text>
</comment>
<accession>A0ABQ9ZYK1</accession>
<sequence length="88" mass="9972">MKLSDKEGHEVRTQSRSGVPSGQDLELSHQLSNVDVLRIYLTLRINFPAPAFVHLMCIGPHREHRCGLNITTDTDTPMTDRLLMAIYI</sequence>
<feature type="region of interest" description="Disordered" evidence="1">
    <location>
        <begin position="1"/>
        <end position="25"/>
    </location>
</feature>
<reference evidence="2 3" key="1">
    <citation type="journal article" date="2023" name="Nucleic Acids Res.">
        <title>The hologenome of Daphnia magna reveals possible DNA methylation and microbiome-mediated evolution of the host genome.</title>
        <authorList>
            <person name="Chaturvedi A."/>
            <person name="Li X."/>
            <person name="Dhandapani V."/>
            <person name="Marshall H."/>
            <person name="Kissane S."/>
            <person name="Cuenca-Cambronero M."/>
            <person name="Asole G."/>
            <person name="Calvet F."/>
            <person name="Ruiz-Romero M."/>
            <person name="Marangio P."/>
            <person name="Guigo R."/>
            <person name="Rago D."/>
            <person name="Mirbahai L."/>
            <person name="Eastwood N."/>
            <person name="Colbourne J.K."/>
            <person name="Zhou J."/>
            <person name="Mallon E."/>
            <person name="Orsini L."/>
        </authorList>
    </citation>
    <scope>NUCLEOTIDE SEQUENCE [LARGE SCALE GENOMIC DNA]</scope>
    <source>
        <strain evidence="2">LRV0_1</strain>
    </source>
</reference>
<dbReference type="Proteomes" id="UP001234178">
    <property type="component" value="Unassembled WGS sequence"/>
</dbReference>
<keyword evidence="3" id="KW-1185">Reference proteome</keyword>
<gene>
    <name evidence="2" type="ORF">OUZ56_000057</name>
</gene>
<dbReference type="EMBL" id="JAOYFB010000036">
    <property type="protein sequence ID" value="KAK4017985.1"/>
    <property type="molecule type" value="Genomic_DNA"/>
</dbReference>
<feature type="compositionally biased region" description="Basic and acidic residues" evidence="1">
    <location>
        <begin position="1"/>
        <end position="13"/>
    </location>
</feature>
<evidence type="ECO:0000313" key="3">
    <source>
        <dbReference type="Proteomes" id="UP001234178"/>
    </source>
</evidence>
<proteinExistence type="predicted"/>
<evidence type="ECO:0000313" key="2">
    <source>
        <dbReference type="EMBL" id="KAK4017985.1"/>
    </source>
</evidence>